<dbReference type="RefSeq" id="WP_226028956.1">
    <property type="nucleotide sequence ID" value="NZ_BAABIV010000003.1"/>
</dbReference>
<proteinExistence type="predicted"/>
<sequence>METADATSWETAVLTGGLADGVEMKVAGRPWVIQVTQPCAPDGVPDGVRVEAVYVYRRDVRVKSQPLRYGFDAASP</sequence>
<gene>
    <name evidence="1" type="ORF">GCM10023257_12140</name>
</gene>
<evidence type="ECO:0000313" key="1">
    <source>
        <dbReference type="EMBL" id="GAA4976627.1"/>
    </source>
</evidence>
<dbReference type="Proteomes" id="UP001500610">
    <property type="component" value="Unassembled WGS sequence"/>
</dbReference>
<dbReference type="EMBL" id="BAABIV010000003">
    <property type="protein sequence ID" value="GAA4976627.1"/>
    <property type="molecule type" value="Genomic_DNA"/>
</dbReference>
<evidence type="ECO:0000313" key="2">
    <source>
        <dbReference type="Proteomes" id="UP001500610"/>
    </source>
</evidence>
<keyword evidence="2" id="KW-1185">Reference proteome</keyword>
<reference evidence="2" key="1">
    <citation type="journal article" date="2019" name="Int. J. Syst. Evol. Microbiol.">
        <title>The Global Catalogue of Microorganisms (GCM) 10K type strain sequencing project: providing services to taxonomists for standard genome sequencing and annotation.</title>
        <authorList>
            <consortium name="The Broad Institute Genomics Platform"/>
            <consortium name="The Broad Institute Genome Sequencing Center for Infectious Disease"/>
            <person name="Wu L."/>
            <person name="Ma J."/>
        </authorList>
    </citation>
    <scope>NUCLEOTIDE SEQUENCE [LARGE SCALE GENOMIC DNA]</scope>
    <source>
        <strain evidence="2">JCM 17657</strain>
    </source>
</reference>
<protein>
    <submittedName>
        <fullName evidence="1">Uncharacterized protein</fullName>
    </submittedName>
</protein>
<organism evidence="1 2">
    <name type="scientific">Streptomyces hyderabadensis</name>
    <dbReference type="NCBI Taxonomy" id="598549"/>
    <lineage>
        <taxon>Bacteria</taxon>
        <taxon>Bacillati</taxon>
        <taxon>Actinomycetota</taxon>
        <taxon>Actinomycetes</taxon>
        <taxon>Kitasatosporales</taxon>
        <taxon>Streptomycetaceae</taxon>
        <taxon>Streptomyces</taxon>
    </lineage>
</organism>
<comment type="caution">
    <text evidence="1">The sequence shown here is derived from an EMBL/GenBank/DDBJ whole genome shotgun (WGS) entry which is preliminary data.</text>
</comment>
<accession>A0ABP9HS69</accession>
<name>A0ABP9HS69_9ACTN</name>